<dbReference type="GO" id="GO:0016020">
    <property type="term" value="C:membrane"/>
    <property type="evidence" value="ECO:0007669"/>
    <property type="project" value="UniProtKB-SubCell"/>
</dbReference>
<dbReference type="Pfam" id="PF02485">
    <property type="entry name" value="Branch"/>
    <property type="match status" value="1"/>
</dbReference>
<comment type="caution">
    <text evidence="8">The sequence shown here is derived from an EMBL/GenBank/DDBJ whole genome shotgun (WGS) entry which is preliminary data.</text>
</comment>
<keyword evidence="6" id="KW-0325">Glycoprotein</keyword>
<dbReference type="GO" id="GO:0005737">
    <property type="term" value="C:cytoplasm"/>
    <property type="evidence" value="ECO:0007669"/>
    <property type="project" value="TreeGrafter"/>
</dbReference>
<reference evidence="9" key="1">
    <citation type="journal article" date="2017" name="Plant J.">
        <title>The pomegranate (Punica granatum L.) genome and the genomics of punicalagin biosynthesis.</title>
        <authorList>
            <person name="Qin G."/>
            <person name="Xu C."/>
            <person name="Ming R."/>
            <person name="Tang H."/>
            <person name="Guyot R."/>
            <person name="Kramer E.M."/>
            <person name="Hu Y."/>
            <person name="Yi X."/>
            <person name="Qi Y."/>
            <person name="Xu X."/>
            <person name="Gao Z."/>
            <person name="Pan H."/>
            <person name="Jian J."/>
            <person name="Tian Y."/>
            <person name="Yue Z."/>
            <person name="Xu Y."/>
        </authorList>
    </citation>
    <scope>NUCLEOTIDE SEQUENCE [LARGE SCALE GENOMIC DNA]</scope>
    <source>
        <strain evidence="9">cv. Dabenzi</strain>
    </source>
</reference>
<evidence type="ECO:0000256" key="3">
    <source>
        <dbReference type="ARBA" id="ARBA00022676"/>
    </source>
</evidence>
<proteinExistence type="inferred from homology"/>
<gene>
    <name evidence="8" type="ORF">CDL15_Pgr010874</name>
</gene>
<name>A0A218W5L6_PUNGR</name>
<dbReference type="PANTHER" id="PTHR28626:SF3">
    <property type="entry name" value="SRR1-LIKE PROTEIN"/>
    <property type="match status" value="1"/>
</dbReference>
<evidence type="ECO:0000256" key="2">
    <source>
        <dbReference type="ARBA" id="ARBA00009856"/>
    </source>
</evidence>
<comment type="subcellular location">
    <subcellularLocation>
        <location evidence="1">Membrane</location>
        <topology evidence="1">Single-pass type II membrane protein</topology>
    </subcellularLocation>
</comment>
<comment type="similarity">
    <text evidence="2">Belongs to the SRR1 family.</text>
</comment>
<dbReference type="GO" id="GO:0016757">
    <property type="term" value="F:glycosyltransferase activity"/>
    <property type="evidence" value="ECO:0007669"/>
    <property type="project" value="UniProtKB-KW"/>
</dbReference>
<evidence type="ECO:0000256" key="4">
    <source>
        <dbReference type="ARBA" id="ARBA00022679"/>
    </source>
</evidence>
<evidence type="ECO:0000313" key="8">
    <source>
        <dbReference type="EMBL" id="OWM67936.1"/>
    </source>
</evidence>
<dbReference type="InterPro" id="IPR040044">
    <property type="entry name" value="SRR1L"/>
</dbReference>
<organism evidence="8 9">
    <name type="scientific">Punica granatum</name>
    <name type="common">Pomegranate</name>
    <dbReference type="NCBI Taxonomy" id="22663"/>
    <lineage>
        <taxon>Eukaryota</taxon>
        <taxon>Viridiplantae</taxon>
        <taxon>Streptophyta</taxon>
        <taxon>Embryophyta</taxon>
        <taxon>Tracheophyta</taxon>
        <taxon>Spermatophyta</taxon>
        <taxon>Magnoliopsida</taxon>
        <taxon>eudicotyledons</taxon>
        <taxon>Gunneridae</taxon>
        <taxon>Pentapetalae</taxon>
        <taxon>rosids</taxon>
        <taxon>malvids</taxon>
        <taxon>Myrtales</taxon>
        <taxon>Lythraceae</taxon>
        <taxon>Punica</taxon>
    </lineage>
</organism>
<evidence type="ECO:0000313" key="9">
    <source>
        <dbReference type="Proteomes" id="UP000197138"/>
    </source>
</evidence>
<dbReference type="PANTHER" id="PTHR28626">
    <property type="entry name" value="SRR1-LIKE PROTEIN"/>
    <property type="match status" value="1"/>
</dbReference>
<dbReference type="InterPro" id="IPR003406">
    <property type="entry name" value="Glyco_trans_14"/>
</dbReference>
<dbReference type="Proteomes" id="UP000197138">
    <property type="component" value="Unassembled WGS sequence"/>
</dbReference>
<dbReference type="InterPro" id="IPR012942">
    <property type="entry name" value="SRR1-like"/>
</dbReference>
<dbReference type="EMBL" id="MTKT01005370">
    <property type="protein sequence ID" value="OWM67936.1"/>
    <property type="molecule type" value="Genomic_DNA"/>
</dbReference>
<dbReference type="AlphaFoldDB" id="A0A218W5L6"/>
<evidence type="ECO:0000256" key="1">
    <source>
        <dbReference type="ARBA" id="ARBA00004606"/>
    </source>
</evidence>
<keyword evidence="5" id="KW-0472">Membrane</keyword>
<dbReference type="GO" id="GO:0005634">
    <property type="term" value="C:nucleus"/>
    <property type="evidence" value="ECO:0007669"/>
    <property type="project" value="TreeGrafter"/>
</dbReference>
<feature type="domain" description="SRR1-like" evidence="7">
    <location>
        <begin position="100"/>
        <end position="218"/>
    </location>
</feature>
<dbReference type="Pfam" id="PF07985">
    <property type="entry name" value="SRR1"/>
    <property type="match status" value="1"/>
</dbReference>
<sequence>MAASAKGLAVGDDRTANGEWVVVSSRRGRRSPPVARVKIPEAGESWAPVDSMSDPDRVLKLTQKLEASIKKMESSLFYQTLIEQIEDPQIFGCFRRVLGSDSEMQMVVYGIGSIESYEPPRLQLSLALLMKRKFSWIGRVEVFDPVLSATESRVLESLGCLVLSINEQGRRNAMKPTLFFMPHCEVELYDNLLQANWRADSLQRIALFGNSFETYMHASEFKGSAFTLLTRSFVEHWILGADSLPRTLLMYLSNTPSSITNYFESVLCNSCQFKWTVIDHNLQYAAFDPKGKPRELSDSDFDAMIANGAAFALHVGSEGSDSDQIDHLILKRSSHGPV</sequence>
<keyword evidence="4" id="KW-0808">Transferase</keyword>
<evidence type="ECO:0000259" key="7">
    <source>
        <dbReference type="Pfam" id="PF07985"/>
    </source>
</evidence>
<evidence type="ECO:0000256" key="6">
    <source>
        <dbReference type="ARBA" id="ARBA00023180"/>
    </source>
</evidence>
<accession>A0A218W5L6</accession>
<evidence type="ECO:0000256" key="5">
    <source>
        <dbReference type="ARBA" id="ARBA00023136"/>
    </source>
</evidence>
<protein>
    <recommendedName>
        <fullName evidence="7">SRR1-like domain-containing protein</fullName>
    </recommendedName>
</protein>
<keyword evidence="3" id="KW-0328">Glycosyltransferase</keyword>